<dbReference type="Proteomes" id="UP001530400">
    <property type="component" value="Unassembled WGS sequence"/>
</dbReference>
<reference evidence="2 3" key="1">
    <citation type="submission" date="2024-10" db="EMBL/GenBank/DDBJ databases">
        <title>Updated reference genomes for cyclostephanoid diatoms.</title>
        <authorList>
            <person name="Roberts W.R."/>
            <person name="Alverson A.J."/>
        </authorList>
    </citation>
    <scope>NUCLEOTIDE SEQUENCE [LARGE SCALE GENOMIC DNA]</scope>
    <source>
        <strain evidence="2 3">AJA010-31</strain>
    </source>
</reference>
<comment type="caution">
    <text evidence="2">The sequence shown here is derived from an EMBL/GenBank/DDBJ whole genome shotgun (WGS) entry which is preliminary data.</text>
</comment>
<proteinExistence type="predicted"/>
<dbReference type="AlphaFoldDB" id="A0ABD3QRK6"/>
<evidence type="ECO:0000256" key="1">
    <source>
        <dbReference type="SAM" id="MobiDB-lite"/>
    </source>
</evidence>
<keyword evidence="3" id="KW-1185">Reference proteome</keyword>
<evidence type="ECO:0000313" key="3">
    <source>
        <dbReference type="Proteomes" id="UP001530400"/>
    </source>
</evidence>
<organism evidence="2 3">
    <name type="scientific">Cyclotella atomus</name>
    <dbReference type="NCBI Taxonomy" id="382360"/>
    <lineage>
        <taxon>Eukaryota</taxon>
        <taxon>Sar</taxon>
        <taxon>Stramenopiles</taxon>
        <taxon>Ochrophyta</taxon>
        <taxon>Bacillariophyta</taxon>
        <taxon>Coscinodiscophyceae</taxon>
        <taxon>Thalassiosirophycidae</taxon>
        <taxon>Stephanodiscales</taxon>
        <taxon>Stephanodiscaceae</taxon>
        <taxon>Cyclotella</taxon>
    </lineage>
</organism>
<gene>
    <name evidence="2" type="ORF">ACHAWO_010663</name>
</gene>
<feature type="compositionally biased region" description="Polar residues" evidence="1">
    <location>
        <begin position="87"/>
        <end position="114"/>
    </location>
</feature>
<evidence type="ECO:0000313" key="2">
    <source>
        <dbReference type="EMBL" id="KAL3803097.1"/>
    </source>
</evidence>
<dbReference type="EMBL" id="JALLPJ020000079">
    <property type="protein sequence ID" value="KAL3803097.1"/>
    <property type="molecule type" value="Genomic_DNA"/>
</dbReference>
<sequence>MKASLFYGAETNVSLGSHETLTTDETQEDIERIASEIESQDDVEKQKPDVVNAEDDSPIPFAQMMNRFEDVNDEIQYSCKANKVDCNDSTANQGQSAEPPQEAPQEQGTEVSQD</sequence>
<name>A0ABD3QRK6_9STRA</name>
<accession>A0ABD3QRK6</accession>
<protein>
    <submittedName>
        <fullName evidence="2">Uncharacterized protein</fullName>
    </submittedName>
</protein>
<feature type="region of interest" description="Disordered" evidence="1">
    <location>
        <begin position="85"/>
        <end position="114"/>
    </location>
</feature>